<organism evidence="5 6">
    <name type="scientific">Porphyra umbilicalis</name>
    <name type="common">Purple laver</name>
    <name type="synonym">Red alga</name>
    <dbReference type="NCBI Taxonomy" id="2786"/>
    <lineage>
        <taxon>Eukaryota</taxon>
        <taxon>Rhodophyta</taxon>
        <taxon>Bangiophyceae</taxon>
        <taxon>Bangiales</taxon>
        <taxon>Bangiaceae</taxon>
        <taxon>Porphyra</taxon>
    </lineage>
</organism>
<gene>
    <name evidence="5" type="ORF">BU14_0404s0002</name>
</gene>
<comment type="subcellular location">
    <subcellularLocation>
        <location evidence="1">Nucleus</location>
    </subcellularLocation>
</comment>
<evidence type="ECO:0000256" key="3">
    <source>
        <dbReference type="ARBA" id="ARBA00023242"/>
    </source>
</evidence>
<keyword evidence="6" id="KW-1185">Reference proteome</keyword>
<feature type="region of interest" description="Disordered" evidence="4">
    <location>
        <begin position="1"/>
        <end position="29"/>
    </location>
</feature>
<protein>
    <submittedName>
        <fullName evidence="5">Uncharacterized protein</fullName>
    </submittedName>
</protein>
<dbReference type="PANTHER" id="PTHR28032">
    <property type="entry name" value="FI02826P"/>
    <property type="match status" value="1"/>
</dbReference>
<dbReference type="EMBL" id="KV919038">
    <property type="protein sequence ID" value="OSX72775.1"/>
    <property type="molecule type" value="Genomic_DNA"/>
</dbReference>
<dbReference type="InterPro" id="IPR038422">
    <property type="entry name" value="Cut8/Sts1_sf"/>
</dbReference>
<evidence type="ECO:0000313" key="6">
    <source>
        <dbReference type="Proteomes" id="UP000218209"/>
    </source>
</evidence>
<evidence type="ECO:0000256" key="1">
    <source>
        <dbReference type="ARBA" id="ARBA00004123"/>
    </source>
</evidence>
<dbReference type="GO" id="GO:0031965">
    <property type="term" value="C:nuclear membrane"/>
    <property type="evidence" value="ECO:0007669"/>
    <property type="project" value="TreeGrafter"/>
</dbReference>
<comment type="similarity">
    <text evidence="2">Belongs to the cut8/STS1 family.</text>
</comment>
<dbReference type="Gene3D" id="1.20.58.1590">
    <property type="entry name" value="Tethering factor for nuclear proteasome Cut8/Sts1"/>
    <property type="match status" value="1"/>
</dbReference>
<sequence>MSLPHEAVGEMLGKRERPKQGAGPAGPVAPLPPAALLTDAAIERLRQLLNALTAAQLADMLVNALQFGALTEGGLLGSISVPDLRAVGKELGTVNCAITRWMPNSRWGSSTDTYAYRRASSAVAAFKRLLSSHAKAVEASGHWPSVFRFCDLVFKELNTTITWDSPSHKTWQTRTAKMLDGLTLKAAKAMTNEPTTGVEAFETLVKE</sequence>
<evidence type="ECO:0000313" key="5">
    <source>
        <dbReference type="EMBL" id="OSX72775.1"/>
    </source>
</evidence>
<accession>A0A1X6NW46</accession>
<dbReference type="InterPro" id="IPR013868">
    <property type="entry name" value="Cut8/Sts1_fam"/>
</dbReference>
<reference evidence="5 6" key="1">
    <citation type="submission" date="2017-03" db="EMBL/GenBank/DDBJ databases">
        <title>WGS assembly of Porphyra umbilicalis.</title>
        <authorList>
            <person name="Brawley S.H."/>
            <person name="Blouin N.A."/>
            <person name="Ficko-Blean E."/>
            <person name="Wheeler G.L."/>
            <person name="Lohr M."/>
            <person name="Goodson H.V."/>
            <person name="Jenkins J.W."/>
            <person name="Blaby-Haas C.E."/>
            <person name="Helliwell K.E."/>
            <person name="Chan C."/>
            <person name="Marriage T."/>
            <person name="Bhattacharya D."/>
            <person name="Klein A.S."/>
            <person name="Badis Y."/>
            <person name="Brodie J."/>
            <person name="Cao Y."/>
            <person name="Collen J."/>
            <person name="Dittami S.M."/>
            <person name="Gachon C.M."/>
            <person name="Green B.R."/>
            <person name="Karpowicz S."/>
            <person name="Kim J.W."/>
            <person name="Kudahl U."/>
            <person name="Lin S."/>
            <person name="Michel G."/>
            <person name="Mittag M."/>
            <person name="Olson B.J."/>
            <person name="Pangilinan J."/>
            <person name="Peng Y."/>
            <person name="Qiu H."/>
            <person name="Shu S."/>
            <person name="Singer J.T."/>
            <person name="Smith A.G."/>
            <person name="Sprecher B.N."/>
            <person name="Wagner V."/>
            <person name="Wang W."/>
            <person name="Wang Z.-Y."/>
            <person name="Yan J."/>
            <person name="Yarish C."/>
            <person name="Zoeuner-Riek S."/>
            <person name="Zhuang Y."/>
            <person name="Zou Y."/>
            <person name="Lindquist E.A."/>
            <person name="Grimwood J."/>
            <person name="Barry K."/>
            <person name="Rokhsar D.S."/>
            <person name="Schmutz J."/>
            <person name="Stiller J.W."/>
            <person name="Grossman A.R."/>
            <person name="Prochnik S.E."/>
        </authorList>
    </citation>
    <scope>NUCLEOTIDE SEQUENCE [LARGE SCALE GENOMIC DNA]</scope>
    <source>
        <strain evidence="5">4086291</strain>
    </source>
</reference>
<evidence type="ECO:0000256" key="4">
    <source>
        <dbReference type="SAM" id="MobiDB-lite"/>
    </source>
</evidence>
<dbReference type="GO" id="GO:0071630">
    <property type="term" value="P:nuclear protein quality control by the ubiquitin-proteasome system"/>
    <property type="evidence" value="ECO:0007669"/>
    <property type="project" value="InterPro"/>
</dbReference>
<dbReference type="AlphaFoldDB" id="A0A1X6NW46"/>
<dbReference type="Pfam" id="PF08559">
    <property type="entry name" value="Cut8"/>
    <property type="match status" value="1"/>
</dbReference>
<dbReference type="Proteomes" id="UP000218209">
    <property type="component" value="Unassembled WGS sequence"/>
</dbReference>
<dbReference type="PANTHER" id="PTHR28032:SF1">
    <property type="entry name" value="FI02826P"/>
    <property type="match status" value="1"/>
</dbReference>
<name>A0A1X6NW46_PORUM</name>
<proteinExistence type="inferred from homology"/>
<keyword evidence="3" id="KW-0539">Nucleus</keyword>
<dbReference type="GO" id="GO:0031144">
    <property type="term" value="P:proteasome localization"/>
    <property type="evidence" value="ECO:0007669"/>
    <property type="project" value="InterPro"/>
</dbReference>
<evidence type="ECO:0000256" key="2">
    <source>
        <dbReference type="ARBA" id="ARBA00006199"/>
    </source>
</evidence>
<dbReference type="GO" id="GO:0070628">
    <property type="term" value="F:proteasome binding"/>
    <property type="evidence" value="ECO:0007669"/>
    <property type="project" value="TreeGrafter"/>
</dbReference>